<sequence length="141" mass="15190">MDKCDIIGGILSLGFNKFAESQGLKPLPAGAGLAFDLSPGFLFKQEVKGLCQPGTGSLLTLDLTKLSLFAQAYLIDRMESIASEQQDKSLRIPGKRFESPSVPLGLIGLDGKGSAVIWYDPEKQGVDKLNGVLLKLTFNFK</sequence>
<name>A0AAU7C915_9BACT</name>
<dbReference type="AlphaFoldDB" id="A0AAU7C915"/>
<evidence type="ECO:0000313" key="1">
    <source>
        <dbReference type="EMBL" id="XBH01731.1"/>
    </source>
</evidence>
<dbReference type="EMBL" id="CP155447">
    <property type="protein sequence ID" value="XBH01731.1"/>
    <property type="molecule type" value="Genomic_DNA"/>
</dbReference>
<protein>
    <submittedName>
        <fullName evidence="1">Uncharacterized protein</fullName>
    </submittedName>
</protein>
<proteinExistence type="predicted"/>
<gene>
    <name evidence="1" type="ORF">V5E97_25720</name>
</gene>
<organism evidence="1">
    <name type="scientific">Singulisphaera sp. Ch08</name>
    <dbReference type="NCBI Taxonomy" id="3120278"/>
    <lineage>
        <taxon>Bacteria</taxon>
        <taxon>Pseudomonadati</taxon>
        <taxon>Planctomycetota</taxon>
        <taxon>Planctomycetia</taxon>
        <taxon>Isosphaerales</taxon>
        <taxon>Isosphaeraceae</taxon>
        <taxon>Singulisphaera</taxon>
    </lineage>
</organism>
<accession>A0AAU7C915</accession>
<reference evidence="1" key="1">
    <citation type="submission" date="2024-05" db="EMBL/GenBank/DDBJ databases">
        <title>Planctomycetes of the genus Singulisphaera possess chitinolytic capabilities.</title>
        <authorList>
            <person name="Ivanova A."/>
        </authorList>
    </citation>
    <scope>NUCLEOTIDE SEQUENCE</scope>
    <source>
        <strain evidence="1">Ch08T</strain>
    </source>
</reference>
<dbReference type="RefSeq" id="WP_406694476.1">
    <property type="nucleotide sequence ID" value="NZ_CP155447.1"/>
</dbReference>